<reference evidence="3" key="4">
    <citation type="journal article" date="2008" name="Nucleic Acids Res.">
        <title>The rice annotation project database (RAP-DB): 2008 update.</title>
        <authorList>
            <consortium name="The rice annotation project (RAP)"/>
        </authorList>
    </citation>
    <scope>GENOME REANNOTATION</scope>
    <source>
        <strain evidence="3">cv. Nipponbare</strain>
    </source>
</reference>
<reference evidence="1" key="1">
    <citation type="submission" date="2002-01" db="EMBL/GenBank/DDBJ databases">
        <title>Oryza sativa nipponbare(GA3) genomic DNA, chromosome 8, PAC clone:P0672D01.</title>
        <authorList>
            <person name="Sasaki T."/>
            <person name="Matsumoto T."/>
            <person name="Yamamoto K."/>
        </authorList>
    </citation>
    <scope>NUCLEOTIDE SEQUENCE</scope>
</reference>
<gene>
    <name evidence="2" type="primary">P0577B11.101</name>
    <name evidence="1" type="synonym">P0672D01.117</name>
</gene>
<reference evidence="3" key="3">
    <citation type="journal article" date="2005" name="Nature">
        <title>The map-based sequence of the rice genome.</title>
        <authorList>
            <consortium name="International rice genome sequencing project (IRGSP)"/>
            <person name="Matsumoto T."/>
            <person name="Wu J."/>
            <person name="Kanamori H."/>
            <person name="Katayose Y."/>
            <person name="Fujisawa M."/>
            <person name="Namiki N."/>
            <person name="Mizuno H."/>
            <person name="Yamamoto K."/>
            <person name="Antonio B.A."/>
            <person name="Baba T."/>
            <person name="Sakata K."/>
            <person name="Nagamura Y."/>
            <person name="Aoki H."/>
            <person name="Arikawa K."/>
            <person name="Arita K."/>
            <person name="Bito T."/>
            <person name="Chiden Y."/>
            <person name="Fujitsuka N."/>
            <person name="Fukunaka R."/>
            <person name="Hamada M."/>
            <person name="Harada C."/>
            <person name="Hayashi A."/>
            <person name="Hijishita S."/>
            <person name="Honda M."/>
            <person name="Hosokawa S."/>
            <person name="Ichikawa Y."/>
            <person name="Idonuma A."/>
            <person name="Iijima M."/>
            <person name="Ikeda M."/>
            <person name="Ikeno M."/>
            <person name="Ito K."/>
            <person name="Ito S."/>
            <person name="Ito T."/>
            <person name="Ito Y."/>
            <person name="Ito Y."/>
            <person name="Iwabuchi A."/>
            <person name="Kamiya K."/>
            <person name="Karasawa W."/>
            <person name="Kurita K."/>
            <person name="Katagiri S."/>
            <person name="Kikuta A."/>
            <person name="Kobayashi H."/>
            <person name="Kobayashi N."/>
            <person name="Machita K."/>
            <person name="Maehara T."/>
            <person name="Masukawa M."/>
            <person name="Mizubayashi T."/>
            <person name="Mukai Y."/>
            <person name="Nagasaki H."/>
            <person name="Nagata Y."/>
            <person name="Naito S."/>
            <person name="Nakashima M."/>
            <person name="Nakama Y."/>
            <person name="Nakamichi Y."/>
            <person name="Nakamura M."/>
            <person name="Meguro A."/>
            <person name="Negishi M."/>
            <person name="Ohta I."/>
            <person name="Ohta T."/>
            <person name="Okamoto M."/>
            <person name="Ono N."/>
            <person name="Saji S."/>
            <person name="Sakaguchi M."/>
            <person name="Sakai K."/>
            <person name="Shibata M."/>
            <person name="Shimokawa T."/>
            <person name="Song J."/>
            <person name="Takazaki Y."/>
            <person name="Terasawa K."/>
            <person name="Tsugane M."/>
            <person name="Tsuji K."/>
            <person name="Ueda S."/>
            <person name="Waki K."/>
            <person name="Yamagata H."/>
            <person name="Yamamoto M."/>
            <person name="Yamamoto S."/>
            <person name="Yamane H."/>
            <person name="Yoshiki S."/>
            <person name="Yoshihara R."/>
            <person name="Yukawa K."/>
            <person name="Zhong H."/>
            <person name="Yano M."/>
            <person name="Yuan Q."/>
            <person name="Ouyang S."/>
            <person name="Liu J."/>
            <person name="Jones K.M."/>
            <person name="Gansberger K."/>
            <person name="Moffat K."/>
            <person name="Hill J."/>
            <person name="Bera J."/>
            <person name="Fadrosh D."/>
            <person name="Jin S."/>
            <person name="Johri S."/>
            <person name="Kim M."/>
            <person name="Overton L."/>
            <person name="Reardon M."/>
            <person name="Tsitrin T."/>
            <person name="Vuong H."/>
            <person name="Weaver B."/>
            <person name="Ciecko A."/>
            <person name="Tallon L."/>
            <person name="Jackson J."/>
            <person name="Pai G."/>
            <person name="Aken S.V."/>
            <person name="Utterback T."/>
            <person name="Reidmuller S."/>
            <person name="Feldblyum T."/>
            <person name="Hsiao J."/>
            <person name="Zismann V."/>
            <person name="Iobst S."/>
            <person name="de Vazeille A.R."/>
            <person name="Buell C.R."/>
            <person name="Ying K."/>
            <person name="Li Y."/>
            <person name="Lu T."/>
            <person name="Huang Y."/>
            <person name="Zhao Q."/>
            <person name="Feng Q."/>
            <person name="Zhang L."/>
            <person name="Zhu J."/>
            <person name="Weng Q."/>
            <person name="Mu J."/>
            <person name="Lu Y."/>
            <person name="Fan D."/>
            <person name="Liu Y."/>
            <person name="Guan J."/>
            <person name="Zhang Y."/>
            <person name="Yu S."/>
            <person name="Liu X."/>
            <person name="Zhang Y."/>
            <person name="Hong G."/>
            <person name="Han B."/>
            <person name="Choisne N."/>
            <person name="Demange N."/>
            <person name="Orjeda G."/>
            <person name="Samain S."/>
            <person name="Cattolico L."/>
            <person name="Pelletier E."/>
            <person name="Couloux A."/>
            <person name="Segurens B."/>
            <person name="Wincker P."/>
            <person name="D'Hont A."/>
            <person name="Scarpelli C."/>
            <person name="Weissenbach J."/>
            <person name="Salanoubat M."/>
            <person name="Quetier F."/>
            <person name="Yu Y."/>
            <person name="Kim H.R."/>
            <person name="Rambo T."/>
            <person name="Currie J."/>
            <person name="Collura K."/>
            <person name="Luo M."/>
            <person name="Yang T."/>
            <person name="Ammiraju J.S.S."/>
            <person name="Engler F."/>
            <person name="Soderlund C."/>
            <person name="Wing R.A."/>
            <person name="Palmer L.E."/>
            <person name="de la Bastide M."/>
            <person name="Spiegel L."/>
            <person name="Nascimento L."/>
            <person name="Zutavern T."/>
            <person name="O'Shaughnessy A."/>
            <person name="Dike S."/>
            <person name="Dedhia N."/>
            <person name="Preston R."/>
            <person name="Balija V."/>
            <person name="McCombie W.R."/>
            <person name="Chow T."/>
            <person name="Chen H."/>
            <person name="Chung M."/>
            <person name="Chen C."/>
            <person name="Shaw J."/>
            <person name="Wu H."/>
            <person name="Hsiao K."/>
            <person name="Chao Y."/>
            <person name="Chu M."/>
            <person name="Cheng C."/>
            <person name="Hour A."/>
            <person name="Lee P."/>
            <person name="Lin S."/>
            <person name="Lin Y."/>
            <person name="Liou J."/>
            <person name="Liu S."/>
            <person name="Hsing Y."/>
            <person name="Raghuvanshi S."/>
            <person name="Mohanty A."/>
            <person name="Bharti A.K."/>
            <person name="Gaur A."/>
            <person name="Gupta V."/>
            <person name="Kumar D."/>
            <person name="Ravi V."/>
            <person name="Vij S."/>
            <person name="Kapur A."/>
            <person name="Khurana P."/>
            <person name="Khurana P."/>
            <person name="Khurana J.P."/>
            <person name="Tyagi A.K."/>
            <person name="Gaikwad K."/>
            <person name="Singh A."/>
            <person name="Dalal V."/>
            <person name="Srivastava S."/>
            <person name="Dixit A."/>
            <person name="Pal A.K."/>
            <person name="Ghazi I.A."/>
            <person name="Yadav M."/>
            <person name="Pandit A."/>
            <person name="Bhargava A."/>
            <person name="Sureshbabu K."/>
            <person name="Batra K."/>
            <person name="Sharma T.R."/>
            <person name="Mohapatra T."/>
            <person name="Singh N.K."/>
            <person name="Messing J."/>
            <person name="Nelson A.B."/>
            <person name="Fuks G."/>
            <person name="Kavchok S."/>
            <person name="Keizer G."/>
            <person name="Linton E."/>
            <person name="Llaca V."/>
            <person name="Song R."/>
            <person name="Tanyolac B."/>
            <person name="Young S."/>
            <person name="Ho-Il K."/>
            <person name="Hahn J.H."/>
            <person name="Sangsakoo G."/>
            <person name="Vanavichit A."/>
            <person name="de Mattos Luiz.A.T."/>
            <person name="Zimmer P.D."/>
            <person name="Malone G."/>
            <person name="Dellagostin O."/>
            <person name="de Oliveira A.C."/>
            <person name="Bevan M."/>
            <person name="Bancroft I."/>
            <person name="Minx P."/>
            <person name="Cordum H."/>
            <person name="Wilson R."/>
            <person name="Cheng Z."/>
            <person name="Jin W."/>
            <person name="Jiang J."/>
            <person name="Leong S.A."/>
            <person name="Iwama H."/>
            <person name="Gojobori T."/>
            <person name="Itoh T."/>
            <person name="Niimura Y."/>
            <person name="Fujii Y."/>
            <person name="Habara T."/>
            <person name="Sakai H."/>
            <person name="Sato Y."/>
            <person name="Wilson G."/>
            <person name="Kumar K."/>
            <person name="McCouch S."/>
            <person name="Juretic N."/>
            <person name="Hoen D."/>
            <person name="Wright S."/>
            <person name="Bruskiewich R."/>
            <person name="Bureau T."/>
            <person name="Miyao A."/>
            <person name="Hirochika H."/>
            <person name="Nishikawa T."/>
            <person name="Kadowaki K."/>
            <person name="Sugiura M."/>
            <person name="Burr B."/>
            <person name="Sasaki T."/>
        </authorList>
    </citation>
    <scope>NUCLEOTIDE SEQUENCE [LARGE SCALE GENOMIC DNA]</scope>
    <source>
        <strain evidence="3">cv. Nipponbare</strain>
    </source>
</reference>
<proteinExistence type="predicted"/>
<dbReference type="EMBL" id="AP004635">
    <property type="protein sequence ID" value="BAC99565.1"/>
    <property type="molecule type" value="Genomic_DNA"/>
</dbReference>
<dbReference type="EMBL" id="AP005504">
    <property type="protein sequence ID" value="BAC99777.1"/>
    <property type="molecule type" value="Genomic_DNA"/>
</dbReference>
<dbReference type="Proteomes" id="UP000000763">
    <property type="component" value="Chromosome 8"/>
</dbReference>
<accession>Q7EYF3</accession>
<dbReference type="AlphaFoldDB" id="Q7EYF3"/>
<evidence type="ECO:0000313" key="3">
    <source>
        <dbReference type="Proteomes" id="UP000000763"/>
    </source>
</evidence>
<sequence>MAKKDEQTRNRKTVSSMLFSLQSYVEEPTSFSFTQSCLCVSLRIGRPMAFNAMKTFGWVLGIGACQDSHKYRQWFHCLRPIALPASSAAACCEVIGGHLNGELEIPPTLESKELSSMCIY</sequence>
<organism evidence="2 3">
    <name type="scientific">Oryza sativa subsp. japonica</name>
    <name type="common">Rice</name>
    <dbReference type="NCBI Taxonomy" id="39947"/>
    <lineage>
        <taxon>Eukaryota</taxon>
        <taxon>Viridiplantae</taxon>
        <taxon>Streptophyta</taxon>
        <taxon>Embryophyta</taxon>
        <taxon>Tracheophyta</taxon>
        <taxon>Spermatophyta</taxon>
        <taxon>Magnoliopsida</taxon>
        <taxon>Liliopsida</taxon>
        <taxon>Poales</taxon>
        <taxon>Poaceae</taxon>
        <taxon>BOP clade</taxon>
        <taxon>Oryzoideae</taxon>
        <taxon>Oryzeae</taxon>
        <taxon>Oryzinae</taxon>
        <taxon>Oryza</taxon>
        <taxon>Oryza sativa</taxon>
    </lineage>
</organism>
<protein>
    <submittedName>
        <fullName evidence="2">Uncharacterized protein</fullName>
    </submittedName>
</protein>
<evidence type="ECO:0000313" key="2">
    <source>
        <dbReference type="EMBL" id="BAC99777.1"/>
    </source>
</evidence>
<reference evidence="2" key="2">
    <citation type="submission" date="2002-07" db="EMBL/GenBank/DDBJ databases">
        <title>Oryza sativa nipponbare(GA3) genomic DNA, chromosome 8, PAC clone:P0577B11.</title>
        <authorList>
            <person name="Sasaki T."/>
            <person name="Matsumoto T."/>
            <person name="Katayose Y."/>
        </authorList>
    </citation>
    <scope>NUCLEOTIDE SEQUENCE</scope>
</reference>
<name>Q7EYF3_ORYSJ</name>
<evidence type="ECO:0000313" key="1">
    <source>
        <dbReference type="EMBL" id="BAC99565.1"/>
    </source>
</evidence>